<feature type="transmembrane region" description="Helical" evidence="9">
    <location>
        <begin position="28"/>
        <end position="45"/>
    </location>
</feature>
<dbReference type="InterPro" id="IPR018704">
    <property type="entry name" value="SecYEG/CpoB_TPR"/>
</dbReference>
<evidence type="ECO:0000256" key="1">
    <source>
        <dbReference type="ARBA" id="ARBA00004401"/>
    </source>
</evidence>
<evidence type="ECO:0000256" key="3">
    <source>
        <dbReference type="ARBA" id="ARBA00022692"/>
    </source>
</evidence>
<evidence type="ECO:0000256" key="8">
    <source>
        <dbReference type="ARBA" id="ARBA00024235"/>
    </source>
</evidence>
<evidence type="ECO:0000256" key="9">
    <source>
        <dbReference type="SAM" id="Phobius"/>
    </source>
</evidence>
<evidence type="ECO:0000256" key="5">
    <source>
        <dbReference type="ARBA" id="ARBA00023136"/>
    </source>
</evidence>
<keyword evidence="6" id="KW-0143">Chaperone</keyword>
<keyword evidence="12" id="KW-1185">Reference proteome</keyword>
<keyword evidence="4 9" id="KW-1133">Transmembrane helix</keyword>
<name>A0A2U8FKS1_9PAST</name>
<dbReference type="GO" id="GO:0044877">
    <property type="term" value="F:protein-containing complex binding"/>
    <property type="evidence" value="ECO:0007669"/>
    <property type="project" value="InterPro"/>
</dbReference>
<feature type="domain" description="Ancillary SecYEG translocon subunit/Cell division coordinator CpoB TPR" evidence="10">
    <location>
        <begin position="18"/>
        <end position="208"/>
    </location>
</feature>
<evidence type="ECO:0000256" key="4">
    <source>
        <dbReference type="ARBA" id="ARBA00022989"/>
    </source>
</evidence>
<sequence>MSSEYLNKTEEQQFEEAKNWFKANSTPILLAIFICAAATFGWNFWKKHQVESAIQASTSYQNTMEAYLQDPAKNQPLVAKFLEEAKGTNYAVFAQLEEVKQAIAQADYAKAQTLLQNALSATNDATLQIVIRFRLAEIGYQLKQYDEALAVLAQIQGSAWESRKQLLSADILSAKGDKAAAKSAYEQLKTTATSESEKALIDLKINNL</sequence>
<evidence type="ECO:0000256" key="2">
    <source>
        <dbReference type="ARBA" id="ARBA00022475"/>
    </source>
</evidence>
<keyword evidence="3 9" id="KW-0812">Transmembrane</keyword>
<dbReference type="KEGG" id="apor:DDU33_05435"/>
<comment type="subcellular location">
    <subcellularLocation>
        <location evidence="1">Cell membrane</location>
        <topology evidence="1">Single-pass type II membrane protein</topology>
    </subcellularLocation>
</comment>
<dbReference type="EMBL" id="CP029206">
    <property type="protein sequence ID" value="AWI50954.1"/>
    <property type="molecule type" value="Genomic_DNA"/>
</dbReference>
<dbReference type="Gene3D" id="1.25.40.10">
    <property type="entry name" value="Tetratricopeptide repeat domain"/>
    <property type="match status" value="1"/>
</dbReference>
<gene>
    <name evidence="11" type="ORF">DDU33_05435</name>
</gene>
<proteinExistence type="inferred from homology"/>
<evidence type="ECO:0000313" key="12">
    <source>
        <dbReference type="Proteomes" id="UP000244920"/>
    </source>
</evidence>
<dbReference type="InterPro" id="IPR011990">
    <property type="entry name" value="TPR-like_helical_dom_sf"/>
</dbReference>
<evidence type="ECO:0000259" key="10">
    <source>
        <dbReference type="Pfam" id="PF09976"/>
    </source>
</evidence>
<comment type="similarity">
    <text evidence="7">Belongs to the YfgM family.</text>
</comment>
<evidence type="ECO:0000256" key="6">
    <source>
        <dbReference type="ARBA" id="ARBA00023186"/>
    </source>
</evidence>
<dbReference type="SUPFAM" id="SSF48452">
    <property type="entry name" value="TPR-like"/>
    <property type="match status" value="1"/>
</dbReference>
<dbReference type="GO" id="GO:0005886">
    <property type="term" value="C:plasma membrane"/>
    <property type="evidence" value="ECO:0007669"/>
    <property type="project" value="UniProtKB-SubCell"/>
</dbReference>
<keyword evidence="5 9" id="KW-0472">Membrane</keyword>
<dbReference type="PANTHER" id="PTHR38035:SF1">
    <property type="entry name" value="ANCILLARY SECYEG TRANSLOCON SUBUNIT"/>
    <property type="match status" value="1"/>
</dbReference>
<dbReference type="RefSeq" id="WP_108923604.1">
    <property type="nucleotide sequence ID" value="NZ_CP029206.1"/>
</dbReference>
<dbReference type="PANTHER" id="PTHR38035">
    <property type="entry name" value="UPF0070 PROTEIN YFGM"/>
    <property type="match status" value="1"/>
</dbReference>
<protein>
    <recommendedName>
        <fullName evidence="8">Ancillary SecYEG translocon subunit</fullName>
    </recommendedName>
</protein>
<keyword evidence="2" id="KW-1003">Cell membrane</keyword>
<dbReference type="InterPro" id="IPR026039">
    <property type="entry name" value="YfgM"/>
</dbReference>
<evidence type="ECO:0000313" key="11">
    <source>
        <dbReference type="EMBL" id="AWI50954.1"/>
    </source>
</evidence>
<dbReference type="PIRSF" id="PIRSF006170">
    <property type="entry name" value="YfgM"/>
    <property type="match status" value="1"/>
</dbReference>
<evidence type="ECO:0000256" key="7">
    <source>
        <dbReference type="ARBA" id="ARBA00024197"/>
    </source>
</evidence>
<reference evidence="12" key="1">
    <citation type="submission" date="2018-05" db="EMBL/GenBank/DDBJ databases">
        <title>Complete genome sequence of Actinobacillus porcitonsillarum reference strain 9953L55 (CCUG 46996).</title>
        <authorList>
            <person name="Dona V."/>
            <person name="Perreten V."/>
        </authorList>
    </citation>
    <scope>NUCLEOTIDE SEQUENCE [LARGE SCALE GENOMIC DNA]</scope>
    <source>
        <strain evidence="12">9953L55</strain>
    </source>
</reference>
<organism evidence="11 12">
    <name type="scientific">Actinobacillus porcitonsillarum</name>
    <dbReference type="NCBI Taxonomy" id="189834"/>
    <lineage>
        <taxon>Bacteria</taxon>
        <taxon>Pseudomonadati</taxon>
        <taxon>Pseudomonadota</taxon>
        <taxon>Gammaproteobacteria</taxon>
        <taxon>Pasteurellales</taxon>
        <taxon>Pasteurellaceae</taxon>
        <taxon>Actinobacillus</taxon>
    </lineage>
</organism>
<dbReference type="Proteomes" id="UP000244920">
    <property type="component" value="Chromosome"/>
</dbReference>
<dbReference type="Pfam" id="PF09976">
    <property type="entry name" value="TPR_21"/>
    <property type="match status" value="1"/>
</dbReference>
<accession>A0A2U8FKS1</accession>
<dbReference type="AlphaFoldDB" id="A0A2U8FKS1"/>